<name>A0A9X1F720_9FLAO</name>
<evidence type="ECO:0000259" key="1">
    <source>
        <dbReference type="Pfam" id="PF19512"/>
    </source>
</evidence>
<reference evidence="2" key="1">
    <citation type="submission" date="2021-04" db="EMBL/GenBank/DDBJ databases">
        <authorList>
            <person name="Pira H."/>
            <person name="Risdian C."/>
            <person name="Wink J."/>
        </authorList>
    </citation>
    <scope>NUCLEOTIDE SEQUENCE</scope>
    <source>
        <strain evidence="2">WHY3</strain>
    </source>
</reference>
<protein>
    <recommendedName>
        <fullName evidence="1">DUF6046 domain-containing protein</fullName>
    </recommendedName>
</protein>
<feature type="domain" description="DUF6046" evidence="1">
    <location>
        <begin position="88"/>
        <end position="202"/>
    </location>
</feature>
<dbReference type="AlphaFoldDB" id="A0A9X1F720"/>
<dbReference type="Pfam" id="PF19512">
    <property type="entry name" value="DUF6046"/>
    <property type="match status" value="1"/>
</dbReference>
<accession>A0A9X1F720</accession>
<dbReference type="RefSeq" id="WP_218544924.1">
    <property type="nucleotide sequence ID" value="NZ_JAGSPD010000003.1"/>
</dbReference>
<keyword evidence="3" id="KW-1185">Reference proteome</keyword>
<dbReference type="EMBL" id="JAGSPD010000003">
    <property type="protein sequence ID" value="MBV7268369.1"/>
    <property type="molecule type" value="Genomic_DNA"/>
</dbReference>
<proteinExistence type="predicted"/>
<organism evidence="2 3">
    <name type="scientific">Winogradskyella luteola</name>
    <dbReference type="NCBI Taxonomy" id="2828330"/>
    <lineage>
        <taxon>Bacteria</taxon>
        <taxon>Pseudomonadati</taxon>
        <taxon>Bacteroidota</taxon>
        <taxon>Flavobacteriia</taxon>
        <taxon>Flavobacteriales</taxon>
        <taxon>Flavobacteriaceae</taxon>
        <taxon>Winogradskyella</taxon>
    </lineage>
</organism>
<comment type="caution">
    <text evidence="2">The sequence shown here is derived from an EMBL/GenBank/DDBJ whole genome shotgun (WGS) entry which is preliminary data.</text>
</comment>
<dbReference type="Proteomes" id="UP001138894">
    <property type="component" value="Unassembled WGS sequence"/>
</dbReference>
<dbReference type="InterPro" id="IPR046109">
    <property type="entry name" value="DUF6046"/>
</dbReference>
<evidence type="ECO:0000313" key="3">
    <source>
        <dbReference type="Proteomes" id="UP001138894"/>
    </source>
</evidence>
<sequence length="205" mass="23437">MSNFKPDISQLFNAAFGFVPIVYKVNEGRQNNGSANYQSIQTVEDEEAQKLSWMGTPIMFPVKFIGQQYQFYNQSGELENKSLKDFDLPPTTVVDFRRAKNITKTNVLGDNGTVKEIYGFDDWQIRIRGLCLDTPTEKAYDLQNELLKWEAVVNSIEVDGDLFIDKNIYRIAIEEIDFRQPQGRHNVIPFEITASSDQPIELAGL</sequence>
<evidence type="ECO:0000313" key="2">
    <source>
        <dbReference type="EMBL" id="MBV7268369.1"/>
    </source>
</evidence>
<gene>
    <name evidence="2" type="ORF">KCG49_04070</name>
</gene>